<reference evidence="2" key="1">
    <citation type="submission" date="2022-06" db="EMBL/GenBank/DDBJ databases">
        <title>WGS of actinobacteria.</title>
        <authorList>
            <person name="Thawai C."/>
        </authorList>
    </citation>
    <scope>NUCLEOTIDE SEQUENCE</scope>
    <source>
        <strain evidence="2">AA8</strain>
    </source>
</reference>
<accession>A0A9X2LL77</accession>
<dbReference type="InterPro" id="IPR036388">
    <property type="entry name" value="WH-like_DNA-bd_sf"/>
</dbReference>
<feature type="domain" description="TnsA endonuclease N-terminal" evidence="1">
    <location>
        <begin position="426"/>
        <end position="496"/>
    </location>
</feature>
<protein>
    <recommendedName>
        <fullName evidence="1">TnsA endonuclease N-terminal domain-containing protein</fullName>
    </recommendedName>
</protein>
<dbReference type="Gene3D" id="1.10.10.10">
    <property type="entry name" value="Winged helix-like DNA-binding domain superfamily/Winged helix DNA-binding domain"/>
    <property type="match status" value="1"/>
</dbReference>
<comment type="caution">
    <text evidence="2">The sequence shown here is derived from an EMBL/GenBank/DDBJ whole genome shotgun (WGS) entry which is preliminary data.</text>
</comment>
<keyword evidence="3" id="KW-1185">Reference proteome</keyword>
<sequence>MGGITVPERRGSSWSPEEYGQLVDGIAGGLSVEELAGRHQRSITAIRSAARQLVPADEAADGEAAVAWLTERLASGAYDWQAQFAENRRARTAARREREAAGRRGKRERPLVSEPGAIADVWQEVTGHRLSPERRAEFLARKPLKALGAFPVEALRPVAERLWRADGRLLLEGWLLDTVCPGYATTDLSWEAVAGDSAGTATVLRDLVAAAVDELRHARAHAVLCRRLGLAGHEPSTQQAIGQEFSLTPQRISQLQARGITRMLGNREPATVALREALGDLLGPERAHGAPVAARLPAVVEVALPGVPLNPGGLVLARLAGYGDERARSLLKEAVSALAERHKEERKQQRTTERRERASRRWAAQVAAADWFGAPGPAPAREELVARRSVQQREHSGVWFSRKLRREVQYESVTELRVVQLLDHADQVAYFQEQPLALGYTHAGRRRSYYPDFLAVTTDGRAVLIEAKPQGDIPLAINQAKHRAAAGLCRRKGWGLLVTDGARTRTDLAGHPADPELERRLGAALASRDLTWPDVRDIARGVPFTSLDLAALILRNDWHWELGPYRLRVRPSA</sequence>
<proteinExistence type="predicted"/>
<organism evidence="2 3">
    <name type="scientific">Streptomyces telluris</name>
    <dbReference type="NCBI Taxonomy" id="2720021"/>
    <lineage>
        <taxon>Bacteria</taxon>
        <taxon>Bacillati</taxon>
        <taxon>Actinomycetota</taxon>
        <taxon>Actinomycetes</taxon>
        <taxon>Kitasatosporales</taxon>
        <taxon>Streptomycetaceae</taxon>
        <taxon>Streptomyces</taxon>
    </lineage>
</organism>
<dbReference type="RefSeq" id="WP_168093874.1">
    <property type="nucleotide sequence ID" value="NZ_JAATER010000185.1"/>
</dbReference>
<dbReference type="SUPFAM" id="SSF88659">
    <property type="entry name" value="Sigma3 and sigma4 domains of RNA polymerase sigma factors"/>
    <property type="match status" value="1"/>
</dbReference>
<dbReference type="InterPro" id="IPR013324">
    <property type="entry name" value="RNA_pol_sigma_r3/r4-like"/>
</dbReference>
<evidence type="ECO:0000259" key="1">
    <source>
        <dbReference type="Pfam" id="PF08722"/>
    </source>
</evidence>
<gene>
    <name evidence="2" type="ORF">NQU55_24705</name>
</gene>
<dbReference type="Proteomes" id="UP001142374">
    <property type="component" value="Unassembled WGS sequence"/>
</dbReference>
<evidence type="ECO:0000313" key="3">
    <source>
        <dbReference type="Proteomes" id="UP001142374"/>
    </source>
</evidence>
<dbReference type="InterPro" id="IPR014833">
    <property type="entry name" value="TnsA_N"/>
</dbReference>
<dbReference type="EMBL" id="JANIID010000025">
    <property type="protein sequence ID" value="MCQ8772944.1"/>
    <property type="molecule type" value="Genomic_DNA"/>
</dbReference>
<name>A0A9X2LL77_9ACTN</name>
<evidence type="ECO:0000313" key="2">
    <source>
        <dbReference type="EMBL" id="MCQ8772944.1"/>
    </source>
</evidence>
<dbReference type="AlphaFoldDB" id="A0A9X2LL77"/>
<dbReference type="Pfam" id="PF08722">
    <property type="entry name" value="Tn7_TnsA-like_N"/>
    <property type="match status" value="1"/>
</dbReference>